<name>A0AAN6Z9T2_9PEZI</name>
<dbReference type="AlphaFoldDB" id="A0AAN6Z9T2"/>
<evidence type="ECO:0000313" key="2">
    <source>
        <dbReference type="EMBL" id="KAK4131120.1"/>
    </source>
</evidence>
<gene>
    <name evidence="2" type="ORF">BT67DRAFT_161575</name>
</gene>
<organism evidence="2 3">
    <name type="scientific">Trichocladium antarcticum</name>
    <dbReference type="NCBI Taxonomy" id="1450529"/>
    <lineage>
        <taxon>Eukaryota</taxon>
        <taxon>Fungi</taxon>
        <taxon>Dikarya</taxon>
        <taxon>Ascomycota</taxon>
        <taxon>Pezizomycotina</taxon>
        <taxon>Sordariomycetes</taxon>
        <taxon>Sordariomycetidae</taxon>
        <taxon>Sordariales</taxon>
        <taxon>Chaetomiaceae</taxon>
        <taxon>Trichocladium</taxon>
    </lineage>
</organism>
<sequence>MQSASVIHLRLPDCTIQFWHVGKRERERERARAGGIRLVSTCDSRIHLRSLTPCRHIRLGTLTNRLTAVPAILDSSFFPSLSKPRPAARSTRSRVSTLFRSEWDHFRCHDILRLASWLAMRPHKQAGTSIRMEARPLRTRFPPRTLRDQSSPKMLPPGAKCAQEQKKPMSGHTPAS</sequence>
<keyword evidence="3" id="KW-1185">Reference proteome</keyword>
<proteinExistence type="predicted"/>
<dbReference type="EMBL" id="MU853427">
    <property type="protein sequence ID" value="KAK4131120.1"/>
    <property type="molecule type" value="Genomic_DNA"/>
</dbReference>
<protein>
    <submittedName>
        <fullName evidence="2">Uncharacterized protein</fullName>
    </submittedName>
</protein>
<reference evidence="2" key="1">
    <citation type="journal article" date="2023" name="Mol. Phylogenet. Evol.">
        <title>Genome-scale phylogeny and comparative genomics of the fungal order Sordariales.</title>
        <authorList>
            <person name="Hensen N."/>
            <person name="Bonometti L."/>
            <person name="Westerberg I."/>
            <person name="Brannstrom I.O."/>
            <person name="Guillou S."/>
            <person name="Cros-Aarteil S."/>
            <person name="Calhoun S."/>
            <person name="Haridas S."/>
            <person name="Kuo A."/>
            <person name="Mondo S."/>
            <person name="Pangilinan J."/>
            <person name="Riley R."/>
            <person name="LaButti K."/>
            <person name="Andreopoulos B."/>
            <person name="Lipzen A."/>
            <person name="Chen C."/>
            <person name="Yan M."/>
            <person name="Daum C."/>
            <person name="Ng V."/>
            <person name="Clum A."/>
            <person name="Steindorff A."/>
            <person name="Ohm R.A."/>
            <person name="Martin F."/>
            <person name="Silar P."/>
            <person name="Natvig D.O."/>
            <person name="Lalanne C."/>
            <person name="Gautier V."/>
            <person name="Ament-Velasquez S.L."/>
            <person name="Kruys A."/>
            <person name="Hutchinson M.I."/>
            <person name="Powell A.J."/>
            <person name="Barry K."/>
            <person name="Miller A.N."/>
            <person name="Grigoriev I.V."/>
            <person name="Debuchy R."/>
            <person name="Gladieux P."/>
            <person name="Hiltunen Thoren M."/>
            <person name="Johannesson H."/>
        </authorList>
    </citation>
    <scope>NUCLEOTIDE SEQUENCE</scope>
    <source>
        <strain evidence="2">CBS 123565</strain>
    </source>
</reference>
<reference evidence="2" key="2">
    <citation type="submission" date="2023-05" db="EMBL/GenBank/DDBJ databases">
        <authorList>
            <consortium name="Lawrence Berkeley National Laboratory"/>
            <person name="Steindorff A."/>
            <person name="Hensen N."/>
            <person name="Bonometti L."/>
            <person name="Westerberg I."/>
            <person name="Brannstrom I.O."/>
            <person name="Guillou S."/>
            <person name="Cros-Aarteil S."/>
            <person name="Calhoun S."/>
            <person name="Haridas S."/>
            <person name="Kuo A."/>
            <person name="Mondo S."/>
            <person name="Pangilinan J."/>
            <person name="Riley R."/>
            <person name="Labutti K."/>
            <person name="Andreopoulos B."/>
            <person name="Lipzen A."/>
            <person name="Chen C."/>
            <person name="Yanf M."/>
            <person name="Daum C."/>
            <person name="Ng V."/>
            <person name="Clum A."/>
            <person name="Ohm R."/>
            <person name="Martin F."/>
            <person name="Silar P."/>
            <person name="Natvig D."/>
            <person name="Lalanne C."/>
            <person name="Gautier V."/>
            <person name="Ament-Velasquez S.L."/>
            <person name="Kruys A."/>
            <person name="Hutchinson M.I."/>
            <person name="Powell A.J."/>
            <person name="Barry K."/>
            <person name="Miller A.N."/>
            <person name="Grigoriev I.V."/>
            <person name="Debuchy R."/>
            <person name="Gladieux P."/>
            <person name="Thoren M.H."/>
            <person name="Johannesson H."/>
        </authorList>
    </citation>
    <scope>NUCLEOTIDE SEQUENCE</scope>
    <source>
        <strain evidence="2">CBS 123565</strain>
    </source>
</reference>
<accession>A0AAN6Z9T2</accession>
<evidence type="ECO:0000256" key="1">
    <source>
        <dbReference type="SAM" id="MobiDB-lite"/>
    </source>
</evidence>
<feature type="region of interest" description="Disordered" evidence="1">
    <location>
        <begin position="136"/>
        <end position="176"/>
    </location>
</feature>
<dbReference type="Proteomes" id="UP001304895">
    <property type="component" value="Unassembled WGS sequence"/>
</dbReference>
<comment type="caution">
    <text evidence="2">The sequence shown here is derived from an EMBL/GenBank/DDBJ whole genome shotgun (WGS) entry which is preliminary data.</text>
</comment>
<evidence type="ECO:0000313" key="3">
    <source>
        <dbReference type="Proteomes" id="UP001304895"/>
    </source>
</evidence>